<evidence type="ECO:0000313" key="1">
    <source>
        <dbReference type="EMBL" id="GMI93032.1"/>
    </source>
</evidence>
<dbReference type="InterPro" id="IPR036691">
    <property type="entry name" value="Endo/exonu/phosph_ase_sf"/>
</dbReference>
<name>A0A9W7M7J1_HIBTR</name>
<dbReference type="PANTHER" id="PTHR33710">
    <property type="entry name" value="BNAC02G09200D PROTEIN"/>
    <property type="match status" value="1"/>
</dbReference>
<sequence>MDRFGAVLEECSLLDLGYIGPWFTWEKGRFSSTNIRERLDRGLANNAWWDLFPDYQLRHLAHSFSDHCPLLLNIGKNSAAPNRIWHFRFESAWLLEDSCAPEVERLWNSSVGDFLDRLKHLCLGLDAWFKRIKKDKGLTIGDLKARLESLNGLQPTDAVLGEIMEVKLAMNLELDKEELYWE</sequence>
<gene>
    <name evidence="1" type="ORF">HRI_002972500</name>
</gene>
<dbReference type="SUPFAM" id="SSF56219">
    <property type="entry name" value="DNase I-like"/>
    <property type="match status" value="1"/>
</dbReference>
<dbReference type="Proteomes" id="UP001165190">
    <property type="component" value="Unassembled WGS sequence"/>
</dbReference>
<keyword evidence="2" id="KW-1185">Reference proteome</keyword>
<evidence type="ECO:0008006" key="3">
    <source>
        <dbReference type="Google" id="ProtNLM"/>
    </source>
</evidence>
<reference evidence="1" key="1">
    <citation type="submission" date="2023-05" db="EMBL/GenBank/DDBJ databases">
        <title>Genome and transcriptome analyses reveal genes involved in the formation of fine ridges on petal epidermal cells in Hibiscus trionum.</title>
        <authorList>
            <person name="Koshimizu S."/>
            <person name="Masuda S."/>
            <person name="Ishii T."/>
            <person name="Shirasu K."/>
            <person name="Hoshino A."/>
            <person name="Arita M."/>
        </authorList>
    </citation>
    <scope>NUCLEOTIDE SEQUENCE</scope>
    <source>
        <strain evidence="1">Hamamatsu line</strain>
    </source>
</reference>
<dbReference type="PANTHER" id="PTHR33710:SF71">
    <property type="entry name" value="ENDONUCLEASE_EXONUCLEASE_PHOSPHATASE DOMAIN-CONTAINING PROTEIN"/>
    <property type="match status" value="1"/>
</dbReference>
<protein>
    <recommendedName>
        <fullName evidence="3">Reverse transcriptase</fullName>
    </recommendedName>
</protein>
<dbReference type="AlphaFoldDB" id="A0A9W7M7J1"/>
<dbReference type="OrthoDB" id="1935929at2759"/>
<dbReference type="Gene3D" id="3.60.10.10">
    <property type="entry name" value="Endonuclease/exonuclease/phosphatase"/>
    <property type="match status" value="1"/>
</dbReference>
<dbReference type="EMBL" id="BSYR01000025">
    <property type="protein sequence ID" value="GMI93032.1"/>
    <property type="molecule type" value="Genomic_DNA"/>
</dbReference>
<accession>A0A9W7M7J1</accession>
<proteinExistence type="predicted"/>
<evidence type="ECO:0000313" key="2">
    <source>
        <dbReference type="Proteomes" id="UP001165190"/>
    </source>
</evidence>
<organism evidence="1 2">
    <name type="scientific">Hibiscus trionum</name>
    <name type="common">Flower of an hour</name>
    <dbReference type="NCBI Taxonomy" id="183268"/>
    <lineage>
        <taxon>Eukaryota</taxon>
        <taxon>Viridiplantae</taxon>
        <taxon>Streptophyta</taxon>
        <taxon>Embryophyta</taxon>
        <taxon>Tracheophyta</taxon>
        <taxon>Spermatophyta</taxon>
        <taxon>Magnoliopsida</taxon>
        <taxon>eudicotyledons</taxon>
        <taxon>Gunneridae</taxon>
        <taxon>Pentapetalae</taxon>
        <taxon>rosids</taxon>
        <taxon>malvids</taxon>
        <taxon>Malvales</taxon>
        <taxon>Malvaceae</taxon>
        <taxon>Malvoideae</taxon>
        <taxon>Hibiscus</taxon>
    </lineage>
</organism>
<comment type="caution">
    <text evidence="1">The sequence shown here is derived from an EMBL/GenBank/DDBJ whole genome shotgun (WGS) entry which is preliminary data.</text>
</comment>